<sequence length="280" mass="30048">MMRNARQPERKPDQGRLHHVDQAQGLRRMFASRVVRLVPVVANPTAGCGGKVLERLCSAYTGFGLHTLVVDASPQAREPGELVAFDLAEGIERLSDLVSYMPARGLPLRHVDAKGSCATLLDALAEAAPQADVILVHATASETVRLFAERARGQHVVPLVYSRDRAESLRDAYAAVKLLGQRGGWPTYDLLVCAPESSPLADEIAHRLSQCADAFLGMAQRSTVRLDANEPAEVEPTGRLQELAATLLRGALQHALSDAAFDHLMSPGAALPTCATPAIN</sequence>
<organism evidence="1 2">
    <name type="scientific">Aquabacterium olei</name>
    <dbReference type="NCBI Taxonomy" id="1296669"/>
    <lineage>
        <taxon>Bacteria</taxon>
        <taxon>Pseudomonadati</taxon>
        <taxon>Pseudomonadota</taxon>
        <taxon>Betaproteobacteria</taxon>
        <taxon>Burkholderiales</taxon>
        <taxon>Aquabacterium</taxon>
    </lineage>
</organism>
<reference evidence="1 2" key="1">
    <citation type="submission" date="2018-05" db="EMBL/GenBank/DDBJ databases">
        <title>complete genome sequence of Aquabacterium olei NBRC 110486.</title>
        <authorList>
            <person name="Tang B."/>
            <person name="Chang J."/>
            <person name="Zhang L."/>
            <person name="Yang H."/>
        </authorList>
    </citation>
    <scope>NUCLEOTIDE SEQUENCE [LARGE SCALE GENOMIC DNA]</scope>
    <source>
        <strain evidence="1 2">NBRC 110486</strain>
    </source>
</reference>
<dbReference type="EMBL" id="CP029210">
    <property type="protein sequence ID" value="AWI52832.1"/>
    <property type="molecule type" value="Genomic_DNA"/>
</dbReference>
<evidence type="ECO:0000313" key="2">
    <source>
        <dbReference type="Proteomes" id="UP000244892"/>
    </source>
</evidence>
<dbReference type="RefSeq" id="WP_109035287.1">
    <property type="nucleotide sequence ID" value="NZ_CP029210.1"/>
</dbReference>
<dbReference type="AlphaFoldDB" id="A0A2U8FP54"/>
<dbReference type="OrthoDB" id="9150627at2"/>
<keyword evidence="2" id="KW-1185">Reference proteome</keyword>
<dbReference type="KEGG" id="aon:DEH84_04905"/>
<accession>A0A2U8FP54</accession>
<evidence type="ECO:0000313" key="1">
    <source>
        <dbReference type="EMBL" id="AWI52832.1"/>
    </source>
</evidence>
<name>A0A2U8FP54_9BURK</name>
<keyword evidence="1" id="KW-0282">Flagellum</keyword>
<keyword evidence="1" id="KW-0966">Cell projection</keyword>
<protein>
    <submittedName>
        <fullName evidence="1">Flagellar biosynthesis protein</fullName>
    </submittedName>
</protein>
<keyword evidence="1" id="KW-0969">Cilium</keyword>
<gene>
    <name evidence="1" type="ORF">DEH84_04905</name>
</gene>
<dbReference type="Proteomes" id="UP000244892">
    <property type="component" value="Chromosome"/>
</dbReference>
<proteinExistence type="predicted"/>